<evidence type="ECO:0000313" key="3">
    <source>
        <dbReference type="WBParaSite" id="ALUE_0000700801-mRNA-1"/>
    </source>
</evidence>
<dbReference type="Proteomes" id="UP000036681">
    <property type="component" value="Unplaced"/>
</dbReference>
<feature type="transmembrane region" description="Helical" evidence="1">
    <location>
        <begin position="14"/>
        <end position="35"/>
    </location>
</feature>
<sequence length="213" mass="23986">MIHKNMRKVGASHIFSYVFFFGSLLGPSYFCSSVMEKFRRRKRKWMEEGNVKNLHRESTMANSQRYIGFLAMTSLLFFLIPLCFSAALYHSITEHIKKQENANSRDDIVSDVAACQWAPANHISKVCLGCLLVTALPYLPYALVCLNPQDNDTSNITVIAIPVLSARMSALFAPFSFICTVETLSKYPQSQAITIAKVDLSSKCDPSFNEKHI</sequence>
<protein>
    <submittedName>
        <fullName evidence="3">G_PROTEIN_RECEP_F1_2 domain-containing protein</fullName>
    </submittedName>
</protein>
<keyword evidence="1" id="KW-0812">Transmembrane</keyword>
<keyword evidence="1" id="KW-1133">Transmembrane helix</keyword>
<proteinExistence type="predicted"/>
<keyword evidence="2" id="KW-1185">Reference proteome</keyword>
<dbReference type="Gene3D" id="1.20.1070.10">
    <property type="entry name" value="Rhodopsin 7-helix transmembrane proteins"/>
    <property type="match status" value="1"/>
</dbReference>
<reference evidence="3" key="1">
    <citation type="submission" date="2017-02" db="UniProtKB">
        <authorList>
            <consortium name="WormBaseParasite"/>
        </authorList>
    </citation>
    <scope>IDENTIFICATION</scope>
</reference>
<keyword evidence="1" id="KW-0472">Membrane</keyword>
<accession>A0A0M3HVK7</accession>
<name>A0A0M3HVK7_ASCLU</name>
<evidence type="ECO:0000313" key="2">
    <source>
        <dbReference type="Proteomes" id="UP000036681"/>
    </source>
</evidence>
<dbReference type="AlphaFoldDB" id="A0A0M3HVK7"/>
<organism evidence="2 3">
    <name type="scientific">Ascaris lumbricoides</name>
    <name type="common">Giant roundworm</name>
    <dbReference type="NCBI Taxonomy" id="6252"/>
    <lineage>
        <taxon>Eukaryota</taxon>
        <taxon>Metazoa</taxon>
        <taxon>Ecdysozoa</taxon>
        <taxon>Nematoda</taxon>
        <taxon>Chromadorea</taxon>
        <taxon>Rhabditida</taxon>
        <taxon>Spirurina</taxon>
        <taxon>Ascaridomorpha</taxon>
        <taxon>Ascaridoidea</taxon>
        <taxon>Ascarididae</taxon>
        <taxon>Ascaris</taxon>
    </lineage>
</organism>
<evidence type="ECO:0000256" key="1">
    <source>
        <dbReference type="SAM" id="Phobius"/>
    </source>
</evidence>
<feature type="transmembrane region" description="Helical" evidence="1">
    <location>
        <begin position="66"/>
        <end position="89"/>
    </location>
</feature>
<dbReference type="WBParaSite" id="ALUE_0000700801-mRNA-1">
    <property type="protein sequence ID" value="ALUE_0000700801-mRNA-1"/>
    <property type="gene ID" value="ALUE_0000700801"/>
</dbReference>